<evidence type="ECO:0000313" key="10">
    <source>
        <dbReference type="Ensembl" id="ENSLBEP00000021727.1"/>
    </source>
</evidence>
<evidence type="ECO:0000256" key="3">
    <source>
        <dbReference type="ARBA" id="ARBA00023175"/>
    </source>
</evidence>
<accession>A0A3Q3FPL2</accession>
<dbReference type="GO" id="GO:0045504">
    <property type="term" value="F:dynein heavy chain binding"/>
    <property type="evidence" value="ECO:0007669"/>
    <property type="project" value="TreeGrafter"/>
</dbReference>
<dbReference type="PANTHER" id="PTHR13183:SF0">
    <property type="entry name" value="AXONEMAL DYNEIN LIGHT INTERMEDIATE POLYPEPTIDE 1"/>
    <property type="match status" value="1"/>
</dbReference>
<reference evidence="10" key="1">
    <citation type="submission" date="2025-08" db="UniProtKB">
        <authorList>
            <consortium name="Ensembl"/>
        </authorList>
    </citation>
    <scope>IDENTIFICATION</scope>
</reference>
<evidence type="ECO:0000256" key="4">
    <source>
        <dbReference type="ARBA" id="ARBA00038114"/>
    </source>
</evidence>
<dbReference type="AlphaFoldDB" id="A0A3Q3FPL2"/>
<feature type="region of interest" description="Disordered" evidence="9">
    <location>
        <begin position="19"/>
        <end position="51"/>
    </location>
</feature>
<dbReference type="Proteomes" id="UP000261660">
    <property type="component" value="Unplaced"/>
</dbReference>
<evidence type="ECO:0000256" key="1">
    <source>
        <dbReference type="ARBA" id="ARBA00023017"/>
    </source>
</evidence>
<evidence type="ECO:0000313" key="11">
    <source>
        <dbReference type="Proteomes" id="UP000261660"/>
    </source>
</evidence>
<proteinExistence type="inferred from homology"/>
<comment type="function">
    <text evidence="7">Involved in sperm flagellum assembly.</text>
</comment>
<evidence type="ECO:0000256" key="6">
    <source>
        <dbReference type="ARBA" id="ARBA00042417"/>
    </source>
</evidence>
<evidence type="ECO:0000256" key="2">
    <source>
        <dbReference type="ARBA" id="ARBA00023054"/>
    </source>
</evidence>
<dbReference type="GO" id="GO:0097546">
    <property type="term" value="C:ciliary base"/>
    <property type="evidence" value="ECO:0007669"/>
    <property type="project" value="TreeGrafter"/>
</dbReference>
<dbReference type="PANTHER" id="PTHR13183">
    <property type="entry name" value="AXONEMAL INNER ARM DYNEIN LIGHT CHAIN 28"/>
    <property type="match status" value="1"/>
</dbReference>
<dbReference type="GO" id="GO:0030286">
    <property type="term" value="C:dynein complex"/>
    <property type="evidence" value="ECO:0007669"/>
    <property type="project" value="UniProtKB-KW"/>
</dbReference>
<feature type="coiled-coil region" evidence="8">
    <location>
        <begin position="173"/>
        <end position="207"/>
    </location>
</feature>
<dbReference type="GO" id="GO:0005930">
    <property type="term" value="C:axoneme"/>
    <property type="evidence" value="ECO:0007669"/>
    <property type="project" value="TreeGrafter"/>
</dbReference>
<dbReference type="GeneTree" id="ENSGT00390000003012"/>
<sequence length="258" mass="29730">MNPPAESLLKYDHPVLIGKGRPLKVGPQQVRGQSTPVPPPPKSKPTSTDTTKQEILNAILPPREWTEGTELWMQQVSSAPPIITDVIHLKELLDTKLPPRQASQTGICSVRRELHSQCFDELIRQLTINCAESGLLLSRVRDESRMNIAAYQTLYESSAAFGMRKALQSEQGKVDMEKKITDLDNEKLELKKKLNELKCQHDANEKRDTERRQIEEKKLVEEIQVLKRSNLQLKVTFQGFIPQKYIFPLHLFLWWMWL</sequence>
<dbReference type="Ensembl" id="ENSLBET00000022888.1">
    <property type="protein sequence ID" value="ENSLBEP00000021727.1"/>
    <property type="gene ID" value="ENSLBEG00000016689.1"/>
</dbReference>
<keyword evidence="11" id="KW-1185">Reference proteome</keyword>
<keyword evidence="2 8" id="KW-0175">Coiled coil</keyword>
<keyword evidence="1" id="KW-0243">Dynein</keyword>
<organism evidence="10 11">
    <name type="scientific">Labrus bergylta</name>
    <name type="common">ballan wrasse</name>
    <dbReference type="NCBI Taxonomy" id="56723"/>
    <lineage>
        <taxon>Eukaryota</taxon>
        <taxon>Metazoa</taxon>
        <taxon>Chordata</taxon>
        <taxon>Craniata</taxon>
        <taxon>Vertebrata</taxon>
        <taxon>Euteleostomi</taxon>
        <taxon>Actinopterygii</taxon>
        <taxon>Neopterygii</taxon>
        <taxon>Teleostei</taxon>
        <taxon>Neoteleostei</taxon>
        <taxon>Acanthomorphata</taxon>
        <taxon>Eupercaria</taxon>
        <taxon>Labriformes</taxon>
        <taxon>Labridae</taxon>
        <taxon>Labrus</taxon>
    </lineage>
</organism>
<keyword evidence="3" id="KW-0505">Motor protein</keyword>
<protein>
    <recommendedName>
        <fullName evidence="5">Axonemal dynein light intermediate polypeptide 1</fullName>
    </recommendedName>
    <alternativeName>
        <fullName evidence="6">Inner dynein arm light chain, axonemal</fullName>
    </alternativeName>
</protein>
<dbReference type="InParanoid" id="A0A3Q3FPL2"/>
<evidence type="ECO:0000256" key="5">
    <source>
        <dbReference type="ARBA" id="ARBA00039799"/>
    </source>
</evidence>
<name>A0A3Q3FPL2_9LABR</name>
<dbReference type="STRING" id="56723.ENSLBEP00000021727"/>
<evidence type="ECO:0000256" key="8">
    <source>
        <dbReference type="SAM" id="Coils"/>
    </source>
</evidence>
<dbReference type="InterPro" id="IPR019347">
    <property type="entry name" value="Axonemal_dynein_light_chain"/>
</dbReference>
<evidence type="ECO:0000256" key="9">
    <source>
        <dbReference type="SAM" id="MobiDB-lite"/>
    </source>
</evidence>
<comment type="similarity">
    <text evidence="4">Belongs to the inner dynein arm light chain family.</text>
</comment>
<dbReference type="Pfam" id="PF10211">
    <property type="entry name" value="Ax_dynein_light"/>
    <property type="match status" value="1"/>
</dbReference>
<reference evidence="10" key="2">
    <citation type="submission" date="2025-09" db="UniProtKB">
        <authorList>
            <consortium name="Ensembl"/>
        </authorList>
    </citation>
    <scope>IDENTIFICATION</scope>
</reference>
<evidence type="ECO:0000256" key="7">
    <source>
        <dbReference type="ARBA" id="ARBA00043925"/>
    </source>
</evidence>